<feature type="domain" description="VOC" evidence="1">
    <location>
        <begin position="3"/>
        <end position="129"/>
    </location>
</feature>
<accession>A0A975EXE2</accession>
<dbReference type="PANTHER" id="PTHR36503">
    <property type="entry name" value="BLR2520 PROTEIN"/>
    <property type="match status" value="1"/>
</dbReference>
<dbReference type="AlphaFoldDB" id="A0A975EXE2"/>
<reference evidence="2" key="1">
    <citation type="submission" date="2020-05" db="EMBL/GenBank/DDBJ databases">
        <authorList>
            <person name="Zeng H."/>
            <person name="Chan Y.K."/>
            <person name="Watt R.M."/>
        </authorList>
    </citation>
    <scope>NUCLEOTIDE SEQUENCE</scope>
    <source>
        <strain evidence="2">ATCC 700773</strain>
    </source>
</reference>
<protein>
    <submittedName>
        <fullName evidence="2">VOC family protein</fullName>
    </submittedName>
</protein>
<dbReference type="PROSITE" id="PS51819">
    <property type="entry name" value="VOC"/>
    <property type="match status" value="1"/>
</dbReference>
<dbReference type="Proteomes" id="UP000671995">
    <property type="component" value="Chromosome"/>
</dbReference>
<dbReference type="Gene3D" id="3.10.180.10">
    <property type="entry name" value="2,3-Dihydroxybiphenyl 1,2-Dioxygenase, domain 1"/>
    <property type="match status" value="1"/>
</dbReference>
<organism evidence="2 3">
    <name type="scientific">Treponema parvum</name>
    <dbReference type="NCBI Taxonomy" id="138851"/>
    <lineage>
        <taxon>Bacteria</taxon>
        <taxon>Pseudomonadati</taxon>
        <taxon>Spirochaetota</taxon>
        <taxon>Spirochaetia</taxon>
        <taxon>Spirochaetales</taxon>
        <taxon>Treponemataceae</taxon>
        <taxon>Treponema</taxon>
    </lineage>
</organism>
<dbReference type="InterPro" id="IPR004360">
    <property type="entry name" value="Glyas_Fos-R_dOase_dom"/>
</dbReference>
<dbReference type="InterPro" id="IPR029068">
    <property type="entry name" value="Glyas_Bleomycin-R_OHBP_Dase"/>
</dbReference>
<dbReference type="Pfam" id="PF00903">
    <property type="entry name" value="Glyoxalase"/>
    <property type="match status" value="1"/>
</dbReference>
<gene>
    <name evidence="2" type="ORF">HRI96_00475</name>
</gene>
<evidence type="ECO:0000259" key="1">
    <source>
        <dbReference type="PROSITE" id="PS51819"/>
    </source>
</evidence>
<dbReference type="PANTHER" id="PTHR36503:SF1">
    <property type="entry name" value="BLR2520 PROTEIN"/>
    <property type="match status" value="1"/>
</dbReference>
<dbReference type="SUPFAM" id="SSF54593">
    <property type="entry name" value="Glyoxalase/Bleomycin resistance protein/Dihydroxybiphenyl dioxygenase"/>
    <property type="match status" value="1"/>
</dbReference>
<proteinExistence type="predicted"/>
<reference evidence="2" key="2">
    <citation type="journal article" date="2021" name="Microbiol. Resour. Announc.">
        <title>Complete Genome Sequences of Three Human Oral Treponema parvum Isolates.</title>
        <authorList>
            <person name="Zeng H."/>
            <person name="Watt R.M."/>
        </authorList>
    </citation>
    <scope>NUCLEOTIDE SEQUENCE</scope>
    <source>
        <strain evidence="2">ATCC 700773</strain>
    </source>
</reference>
<dbReference type="CDD" id="cd07251">
    <property type="entry name" value="VOC_like"/>
    <property type="match status" value="1"/>
</dbReference>
<name>A0A975EXE2_9SPIR</name>
<evidence type="ECO:0000313" key="2">
    <source>
        <dbReference type="EMBL" id="QTQ10804.1"/>
    </source>
</evidence>
<sequence length="142" mass="16145">MNKITCICLGVRNMEKALKFYRDGLGYKTDCKEDNPPVCFFNTPGTKFELFPLDSLAKDIDENNPPTGTGFSGIILTYNVKNKEDVDSVIELVRKAGGTIVKEPQKVFWGGYHAYFSDLDGYYWEVSWGPDFQFDEDGLLKF</sequence>
<dbReference type="EMBL" id="CP054257">
    <property type="protein sequence ID" value="QTQ10804.1"/>
    <property type="molecule type" value="Genomic_DNA"/>
</dbReference>
<dbReference type="InterPro" id="IPR037523">
    <property type="entry name" value="VOC_core"/>
</dbReference>
<dbReference type="RefSeq" id="WP_210117601.1">
    <property type="nucleotide sequence ID" value="NZ_CP054257.1"/>
</dbReference>
<evidence type="ECO:0000313" key="3">
    <source>
        <dbReference type="Proteomes" id="UP000671995"/>
    </source>
</evidence>